<dbReference type="PANTHER" id="PTHR31323:SF11">
    <property type="entry name" value="EF-HAND DOMAIN-CONTAINING PROTEIN"/>
    <property type="match status" value="1"/>
</dbReference>
<dbReference type="PROSITE" id="PS50222">
    <property type="entry name" value="EF_HAND_2"/>
    <property type="match status" value="1"/>
</dbReference>
<evidence type="ECO:0000256" key="5">
    <source>
        <dbReference type="ARBA" id="ARBA00023136"/>
    </source>
</evidence>
<dbReference type="GO" id="GO:0006874">
    <property type="term" value="P:intracellular calcium ion homeostasis"/>
    <property type="evidence" value="ECO:0007669"/>
    <property type="project" value="TreeGrafter"/>
</dbReference>
<reference evidence="10" key="1">
    <citation type="submission" date="2022-06" db="EMBL/GenBank/DDBJ databases">
        <authorList>
            <consortium name="SYNGENTA / RWTH Aachen University"/>
        </authorList>
    </citation>
    <scope>NUCLEOTIDE SEQUENCE</scope>
</reference>
<dbReference type="AlphaFoldDB" id="A0AAV0BGN9"/>
<evidence type="ECO:0000256" key="6">
    <source>
        <dbReference type="SAM" id="Coils"/>
    </source>
</evidence>
<feature type="domain" description="EF-hand" evidence="9">
    <location>
        <begin position="516"/>
        <end position="551"/>
    </location>
</feature>
<dbReference type="InterPro" id="IPR002048">
    <property type="entry name" value="EF_hand_dom"/>
</dbReference>
<feature type="transmembrane region" description="Helical" evidence="8">
    <location>
        <begin position="188"/>
        <end position="208"/>
    </location>
</feature>
<dbReference type="InterPro" id="IPR006685">
    <property type="entry name" value="MscS_channel_2nd"/>
</dbReference>
<dbReference type="CDD" id="cd00051">
    <property type="entry name" value="EFh"/>
    <property type="match status" value="1"/>
</dbReference>
<dbReference type="GO" id="GO:0005262">
    <property type="term" value="F:calcium channel activity"/>
    <property type="evidence" value="ECO:0007669"/>
    <property type="project" value="TreeGrafter"/>
</dbReference>
<dbReference type="Gene3D" id="1.10.238.10">
    <property type="entry name" value="EF-hand"/>
    <property type="match status" value="1"/>
</dbReference>
<sequence>MLGKKLDLLEKRISRTLSNKSNSSQKSSSAPKIATPSSLSHTEISPMMAESAEDGSHQVSTNHHRSKRSFENQRLYNNQPGGISGSQRNFESQDQDTISLADRYHRALESLKQKDVSSSSSSDDGSEFDWDKSDESGMDEAEREERRQEKIRESSEIHEIEQHIRRAKRLRKVYLSFMRLSRPIRTTLLLLLGSGLAITPTIVVTLRFPNSPAKPHVLVWSIWGAINVAASCATSIIVDFLPIVVLKLFYLLYGSTPEKLKTQVELWMNVKFWIKLALSFTWYWVILLVIFTSSFPFQNDHKLSYFDWFKKFAAALFGTALVLLIEKILLQIVKINFHKTSLKDRLEENEKALWALDKLAAAKNVSHTPKKRSTGFLSSIAHGRHSQEGSNTPGRRTGQTSAGFSGSKHDSAVIDVPISQMASSAANQNLSAKKLQKKLQLEAEKKKKRRRSANLSQVTDQLTTAIAHATMKDGRRDEAALGSTHSAKKLARKLFEGLDEDRGGVLTRNEFEPFFKNAADAAEAFKLFDKDGNGDIDRKEMRSAVSRIYRERRALATSLKDMSSAVAKLDAVLLAMALLVSLFIWLFIFNPKGTTDQLVPIATVVLGFSMLFIFSIHPYDVGDLVFIDDSPMFVLEFGLFSTTFQRTDGQVIIAPNSVLGNQKHILNVRRSGAMWETTNVMVSFDTPLEVLQEFRNKLRQYVSENSREWKGGLDVNIDFMKNQNLIQLSLYSLLIVAMEHKGNWQDWGARWDRRTLLMREMKKIMDSLNITYRLPIQVSFFFFIYSDGKNGRNGGPETESIASQVRTRGNGVNRLGSSTSNALGNSTIPRSSSEQAWNGGGIPTLRVQTNQM</sequence>
<dbReference type="InterPro" id="IPR018247">
    <property type="entry name" value="EF_Hand_1_Ca_BS"/>
</dbReference>
<feature type="transmembrane region" description="Helical" evidence="8">
    <location>
        <begin position="571"/>
        <end position="591"/>
    </location>
</feature>
<dbReference type="Pfam" id="PF25886">
    <property type="entry name" value="Msy1"/>
    <property type="match status" value="1"/>
</dbReference>
<feature type="transmembrane region" description="Helical" evidence="8">
    <location>
        <begin position="272"/>
        <end position="292"/>
    </location>
</feature>
<keyword evidence="3" id="KW-0106">Calcium</keyword>
<comment type="caution">
    <text evidence="10">The sequence shown here is derived from an EMBL/GenBank/DDBJ whole genome shotgun (WGS) entry which is preliminary data.</text>
</comment>
<evidence type="ECO:0000256" key="8">
    <source>
        <dbReference type="SAM" id="Phobius"/>
    </source>
</evidence>
<dbReference type="InterPro" id="IPR011992">
    <property type="entry name" value="EF-hand-dom_pair"/>
</dbReference>
<feature type="compositionally biased region" description="Polar residues" evidence="7">
    <location>
        <begin position="815"/>
        <end position="836"/>
    </location>
</feature>
<comment type="subcellular location">
    <subcellularLocation>
        <location evidence="1">Membrane</location>
    </subcellularLocation>
</comment>
<dbReference type="PANTHER" id="PTHR31323">
    <property type="entry name" value="MECHANOSENSITIVE ION CHANNEL PROTEIN MSY2"/>
    <property type="match status" value="1"/>
</dbReference>
<dbReference type="SMART" id="SM00054">
    <property type="entry name" value="EFh"/>
    <property type="match status" value="2"/>
</dbReference>
<evidence type="ECO:0000256" key="1">
    <source>
        <dbReference type="ARBA" id="ARBA00004370"/>
    </source>
</evidence>
<feature type="compositionally biased region" description="Polar residues" evidence="7">
    <location>
        <begin position="72"/>
        <end position="95"/>
    </location>
</feature>
<evidence type="ECO:0000256" key="2">
    <source>
        <dbReference type="ARBA" id="ARBA00022692"/>
    </source>
</evidence>
<keyword evidence="11" id="KW-1185">Reference proteome</keyword>
<keyword evidence="4 8" id="KW-1133">Transmembrane helix</keyword>
<feature type="region of interest" description="Disordered" evidence="7">
    <location>
        <begin position="810"/>
        <end position="843"/>
    </location>
</feature>
<feature type="region of interest" description="Disordered" evidence="7">
    <location>
        <begin position="13"/>
        <end position="95"/>
    </location>
</feature>
<organism evidence="10 11">
    <name type="scientific">Phakopsora pachyrhizi</name>
    <name type="common">Asian soybean rust disease fungus</name>
    <dbReference type="NCBI Taxonomy" id="170000"/>
    <lineage>
        <taxon>Eukaryota</taxon>
        <taxon>Fungi</taxon>
        <taxon>Dikarya</taxon>
        <taxon>Basidiomycota</taxon>
        <taxon>Pucciniomycotina</taxon>
        <taxon>Pucciniomycetes</taxon>
        <taxon>Pucciniales</taxon>
        <taxon>Phakopsoraceae</taxon>
        <taxon>Phakopsora</taxon>
    </lineage>
</organism>
<dbReference type="PROSITE" id="PS00018">
    <property type="entry name" value="EF_HAND_1"/>
    <property type="match status" value="1"/>
</dbReference>
<feature type="region of interest" description="Disordered" evidence="7">
    <location>
        <begin position="366"/>
        <end position="409"/>
    </location>
</feature>
<dbReference type="SUPFAM" id="SSF47473">
    <property type="entry name" value="EF-hand"/>
    <property type="match status" value="1"/>
</dbReference>
<keyword evidence="2 8" id="KW-0812">Transmembrane</keyword>
<protein>
    <recommendedName>
        <fullName evidence="9">EF-hand domain-containing protein</fullName>
    </recommendedName>
</protein>
<gene>
    <name evidence="10" type="ORF">PPACK8108_LOCUS20739</name>
</gene>
<evidence type="ECO:0000313" key="11">
    <source>
        <dbReference type="Proteomes" id="UP001153365"/>
    </source>
</evidence>
<dbReference type="Proteomes" id="UP001153365">
    <property type="component" value="Unassembled WGS sequence"/>
</dbReference>
<accession>A0AAV0BGN9</accession>
<feature type="compositionally biased region" description="Low complexity" evidence="7">
    <location>
        <begin position="18"/>
        <end position="29"/>
    </location>
</feature>
<dbReference type="InterPro" id="IPR058650">
    <property type="entry name" value="Msy1/2-like"/>
</dbReference>
<dbReference type="EMBL" id="CALTRL010005774">
    <property type="protein sequence ID" value="CAH7686130.1"/>
    <property type="molecule type" value="Genomic_DNA"/>
</dbReference>
<feature type="compositionally biased region" description="Basic and acidic residues" evidence="7">
    <location>
        <begin position="143"/>
        <end position="154"/>
    </location>
</feature>
<dbReference type="InterPro" id="IPR023408">
    <property type="entry name" value="MscS_beta-dom_sf"/>
</dbReference>
<dbReference type="Gene3D" id="2.30.30.60">
    <property type="match status" value="1"/>
</dbReference>
<dbReference type="InterPro" id="IPR010920">
    <property type="entry name" value="LSM_dom_sf"/>
</dbReference>
<keyword evidence="5 8" id="KW-0472">Membrane</keyword>
<dbReference type="Pfam" id="PF00036">
    <property type="entry name" value="EF-hand_1"/>
    <property type="match status" value="1"/>
</dbReference>
<proteinExistence type="predicted"/>
<evidence type="ECO:0000256" key="4">
    <source>
        <dbReference type="ARBA" id="ARBA00022989"/>
    </source>
</evidence>
<feature type="transmembrane region" description="Helical" evidence="8">
    <location>
        <begin position="597"/>
        <end position="616"/>
    </location>
</feature>
<feature type="transmembrane region" description="Helical" evidence="8">
    <location>
        <begin position="312"/>
        <end position="333"/>
    </location>
</feature>
<name>A0AAV0BGN9_PHAPC</name>
<feature type="transmembrane region" description="Helical" evidence="8">
    <location>
        <begin position="228"/>
        <end position="252"/>
    </location>
</feature>
<evidence type="ECO:0000256" key="3">
    <source>
        <dbReference type="ARBA" id="ARBA00022837"/>
    </source>
</evidence>
<feature type="compositionally biased region" description="Polar residues" evidence="7">
    <location>
        <begin position="388"/>
        <end position="404"/>
    </location>
</feature>
<keyword evidence="6" id="KW-0175">Coiled coil</keyword>
<dbReference type="Pfam" id="PF00924">
    <property type="entry name" value="MS_channel_2nd"/>
    <property type="match status" value="1"/>
</dbReference>
<evidence type="ECO:0000313" key="10">
    <source>
        <dbReference type="EMBL" id="CAH7686130.1"/>
    </source>
</evidence>
<feature type="coiled-coil region" evidence="6">
    <location>
        <begin position="427"/>
        <end position="458"/>
    </location>
</feature>
<feature type="region of interest" description="Disordered" evidence="7">
    <location>
        <begin position="111"/>
        <end position="154"/>
    </location>
</feature>
<dbReference type="FunFam" id="2.30.30.60:FF:000006">
    <property type="entry name" value="Predicted mechanosensitive ion channel"/>
    <property type="match status" value="1"/>
</dbReference>
<dbReference type="GO" id="GO:0005509">
    <property type="term" value="F:calcium ion binding"/>
    <property type="evidence" value="ECO:0007669"/>
    <property type="project" value="InterPro"/>
</dbReference>
<dbReference type="GO" id="GO:0016020">
    <property type="term" value="C:membrane"/>
    <property type="evidence" value="ECO:0007669"/>
    <property type="project" value="UniProtKB-SubCell"/>
</dbReference>
<evidence type="ECO:0000259" key="9">
    <source>
        <dbReference type="PROSITE" id="PS50222"/>
    </source>
</evidence>
<evidence type="ECO:0000256" key="7">
    <source>
        <dbReference type="SAM" id="MobiDB-lite"/>
    </source>
</evidence>
<dbReference type="SUPFAM" id="SSF50182">
    <property type="entry name" value="Sm-like ribonucleoproteins"/>
    <property type="match status" value="1"/>
</dbReference>